<gene>
    <name evidence="1" type="ORF">AWB70_03119</name>
</gene>
<dbReference type="AlphaFoldDB" id="A0A158HBC0"/>
<dbReference type="EMBL" id="FCNY02000007">
    <property type="protein sequence ID" value="SAL41301.1"/>
    <property type="molecule type" value="Genomic_DNA"/>
</dbReference>
<proteinExistence type="predicted"/>
<protein>
    <submittedName>
        <fullName evidence="1">Uncharacterized protein</fullName>
    </submittedName>
</protein>
<keyword evidence="2" id="KW-1185">Reference proteome</keyword>
<organism evidence="1 2">
    <name type="scientific">Caballeronia cordobensis</name>
    <name type="common">Burkholderia cordobensis</name>
    <dbReference type="NCBI Taxonomy" id="1353886"/>
    <lineage>
        <taxon>Bacteria</taxon>
        <taxon>Pseudomonadati</taxon>
        <taxon>Pseudomonadota</taxon>
        <taxon>Betaproteobacteria</taxon>
        <taxon>Burkholderiales</taxon>
        <taxon>Burkholderiaceae</taxon>
        <taxon>Caballeronia</taxon>
    </lineage>
</organism>
<name>A0A158HBC0_CABCO</name>
<dbReference type="Proteomes" id="UP000054740">
    <property type="component" value="Unassembled WGS sequence"/>
</dbReference>
<accession>A0A158HBC0</accession>
<sequence length="206" mass="22532">MGDISASCVTKRLRSLFSSWSLYSCRSIGAAPPRGGGNFLCCCKESHQRKQLCHRPRSHAVWPLFSSGNGPRLKSALINPIELGSRTVRHIAPLNEPVQPFQVPARFAADGSIGYAWVSPAYPTAARSAVPKLFRAEPVRFAHWLVRPCAIQARSGLWGHSLGEDHSPRRKMANVRVTAGGEKAAFFGDFLCSSKESYPRPGEGQC</sequence>
<evidence type="ECO:0000313" key="1">
    <source>
        <dbReference type="EMBL" id="SAL41301.1"/>
    </source>
</evidence>
<reference evidence="2" key="1">
    <citation type="submission" date="2016-01" db="EMBL/GenBank/DDBJ databases">
        <authorList>
            <person name="Peeters C."/>
        </authorList>
    </citation>
    <scope>NUCLEOTIDE SEQUENCE [LARGE SCALE GENOMIC DNA]</scope>
</reference>
<evidence type="ECO:0000313" key="2">
    <source>
        <dbReference type="Proteomes" id="UP000054740"/>
    </source>
</evidence>